<sequence length="113" mass="11647">MSATYKSVWTLAIVAATGALSWALASAGTAYVTTLCILAAFLVVTMWLAGAPQRVLGWLVAGASVTAGFVWALRGDALDAWPFLALALGAVEIVNSVRSGDRSHHEEAVGSTA</sequence>
<keyword evidence="1" id="KW-0472">Membrane</keyword>
<evidence type="ECO:0000313" key="2">
    <source>
        <dbReference type="EMBL" id="PKZ41578.1"/>
    </source>
</evidence>
<gene>
    <name evidence="2" type="ORF">CYJ76_06760</name>
</gene>
<dbReference type="Proteomes" id="UP000234206">
    <property type="component" value="Unassembled WGS sequence"/>
</dbReference>
<feature type="transmembrane region" description="Helical" evidence="1">
    <location>
        <begin position="7"/>
        <end position="24"/>
    </location>
</feature>
<dbReference type="EMBL" id="PKIZ01000011">
    <property type="protein sequence ID" value="PKZ41578.1"/>
    <property type="molecule type" value="Genomic_DNA"/>
</dbReference>
<protein>
    <submittedName>
        <fullName evidence="2">Uncharacterized protein</fullName>
    </submittedName>
</protein>
<feature type="transmembrane region" description="Helical" evidence="1">
    <location>
        <begin position="55"/>
        <end position="74"/>
    </location>
</feature>
<keyword evidence="1" id="KW-1133">Transmembrane helix</keyword>
<name>A0A2I1PAB7_9MICO</name>
<comment type="caution">
    <text evidence="2">The sequence shown here is derived from an EMBL/GenBank/DDBJ whole genome shotgun (WGS) entry which is preliminary data.</text>
</comment>
<proteinExistence type="predicted"/>
<evidence type="ECO:0000256" key="1">
    <source>
        <dbReference type="SAM" id="Phobius"/>
    </source>
</evidence>
<feature type="transmembrane region" description="Helical" evidence="1">
    <location>
        <begin position="30"/>
        <end position="48"/>
    </location>
</feature>
<evidence type="ECO:0000313" key="3">
    <source>
        <dbReference type="Proteomes" id="UP000234206"/>
    </source>
</evidence>
<accession>A0A2I1PAB7</accession>
<keyword evidence="1" id="KW-0812">Transmembrane</keyword>
<keyword evidence="3" id="KW-1185">Reference proteome</keyword>
<dbReference type="RefSeq" id="WP_070703372.1">
    <property type="nucleotide sequence ID" value="NZ_JBHLVH010000012.1"/>
</dbReference>
<organism evidence="2 3">
    <name type="scientific">Kytococcus schroeteri</name>
    <dbReference type="NCBI Taxonomy" id="138300"/>
    <lineage>
        <taxon>Bacteria</taxon>
        <taxon>Bacillati</taxon>
        <taxon>Actinomycetota</taxon>
        <taxon>Actinomycetes</taxon>
        <taxon>Micrococcales</taxon>
        <taxon>Kytococcaceae</taxon>
        <taxon>Kytococcus</taxon>
    </lineage>
</organism>
<dbReference type="AlphaFoldDB" id="A0A2I1PAB7"/>
<reference evidence="2 3" key="1">
    <citation type="submission" date="2017-12" db="EMBL/GenBank/DDBJ databases">
        <title>Phylogenetic diversity of female urinary microbiome.</title>
        <authorList>
            <person name="Thomas-White K."/>
            <person name="Wolfe A.J."/>
        </authorList>
    </citation>
    <scope>NUCLEOTIDE SEQUENCE [LARGE SCALE GENOMIC DNA]</scope>
    <source>
        <strain evidence="2 3">UMB1298</strain>
    </source>
</reference>